<evidence type="ECO:0000313" key="2">
    <source>
        <dbReference type="Proteomes" id="UP001172083"/>
    </source>
</evidence>
<dbReference type="EMBL" id="JAUJEB010000008">
    <property type="protein sequence ID" value="MDN5216207.1"/>
    <property type="molecule type" value="Genomic_DNA"/>
</dbReference>
<comment type="caution">
    <text evidence="1">The sequence shown here is derived from an EMBL/GenBank/DDBJ whole genome shotgun (WGS) entry which is preliminary data.</text>
</comment>
<proteinExistence type="predicted"/>
<protein>
    <submittedName>
        <fullName evidence="1">Uncharacterized protein</fullName>
    </submittedName>
</protein>
<gene>
    <name evidence="1" type="ORF">QQ020_29335</name>
</gene>
<keyword evidence="2" id="KW-1185">Reference proteome</keyword>
<dbReference type="Proteomes" id="UP001172083">
    <property type="component" value="Unassembled WGS sequence"/>
</dbReference>
<organism evidence="1 2">
    <name type="scientific">Agaribacillus aureus</name>
    <dbReference type="NCBI Taxonomy" id="3051825"/>
    <lineage>
        <taxon>Bacteria</taxon>
        <taxon>Pseudomonadati</taxon>
        <taxon>Bacteroidota</taxon>
        <taxon>Cytophagia</taxon>
        <taxon>Cytophagales</taxon>
        <taxon>Splendidivirgaceae</taxon>
        <taxon>Agaribacillus</taxon>
    </lineage>
</organism>
<sequence length="112" mass="12759">MKILKFKPGCILVDDTIDKKSLADFSSKINSNHRTKDIPITLLKSCYKKEINVPGLSDFLLKDGITGESLSKAIINVIKSRKTQRYLYIKYKKNKRKLTNSIRLSKTQAKGI</sequence>
<name>A0ABT8LEJ4_9BACT</name>
<accession>A0ABT8LEJ4</accession>
<reference evidence="1" key="1">
    <citation type="submission" date="2023-06" db="EMBL/GenBank/DDBJ databases">
        <title>Genomic of Agaribacillus aureum.</title>
        <authorList>
            <person name="Wang G."/>
        </authorList>
    </citation>
    <scope>NUCLEOTIDE SEQUENCE</scope>
    <source>
        <strain evidence="1">BMA12</strain>
    </source>
</reference>
<evidence type="ECO:0000313" key="1">
    <source>
        <dbReference type="EMBL" id="MDN5216207.1"/>
    </source>
</evidence>